<dbReference type="Proteomes" id="UP000078512">
    <property type="component" value="Unassembled WGS sequence"/>
</dbReference>
<keyword evidence="1" id="KW-1133">Transmembrane helix</keyword>
<feature type="transmembrane region" description="Helical" evidence="1">
    <location>
        <begin position="358"/>
        <end position="374"/>
    </location>
</feature>
<feature type="transmembrane region" description="Helical" evidence="1">
    <location>
        <begin position="317"/>
        <end position="337"/>
    </location>
</feature>
<evidence type="ECO:0000313" key="3">
    <source>
        <dbReference type="Proteomes" id="UP000078512"/>
    </source>
</evidence>
<dbReference type="STRING" id="1314771.A0A197JCD0"/>
<sequence length="678" mass="72941">MQNIAVINGRPSLWGDAVIALVRASPLCEYVNESFSNQVATCRVKRVGEAEQMRSFSEADAKQAGLLSKVGPWTHYPQRMMQMRARAFALRDVFPDVLRGMPIAEEVMDSPVEKGGASRYVSPAEIVSNTALLPQRTEQHVYLIESLEEVARTGGYEALAACWSGKCALEGGETLTLEDRKAIAVKRDGKPTAARDKYMREMVFERLAGVPRHEINGPSLKWGTEAEAFAREAYELETGYLVEPSEFIVHPDYPFIGCSPDGLIGQEGGYESKCPMDEAVHIHTWLNGEVPGELSVMLAVVAVLGFSCAEIGKQIPVLRYLGGPVMVTVLLPSYCVYSELMPMELESSIRAFWENTNILYLFTAAVVVGGILSMERGLLIKGFVKLFVPLAAGSVAAAIVGTLTGMALGLSAHHTFFYIVVPIMAGGLGEGAIPLTLGYAAILQTSQPELFAQVMPPIVLGNLTAVACAGVLHRLGQLNSDLSQRGQKLSAGHLKNRSTDSTPAALMESLASVGMVALSLYMVGVLVNQLTGWPAPLVMLGLAVLIKLTITLSPRLEEGAYLMHHFFTQAAAYPILFGMGLTLTPWQALVSVLAPVYLITIFVTVLTLALVGLIVGRWAGLNPIESAIINVCHSGMGSVGDMAILTSAHRMHLMPFAQLATRIGGALTVVIALMMLSQ</sequence>
<feature type="transmembrane region" description="Helical" evidence="1">
    <location>
        <begin position="505"/>
        <end position="527"/>
    </location>
</feature>
<dbReference type="Pfam" id="PF03390">
    <property type="entry name" value="2HCT"/>
    <property type="match status" value="1"/>
</dbReference>
<dbReference type="GO" id="GO:0016020">
    <property type="term" value="C:membrane"/>
    <property type="evidence" value="ECO:0007669"/>
    <property type="project" value="InterPro"/>
</dbReference>
<keyword evidence="1" id="KW-0812">Transmembrane</keyword>
<dbReference type="GO" id="GO:0008514">
    <property type="term" value="F:organic anion transmembrane transporter activity"/>
    <property type="evidence" value="ECO:0007669"/>
    <property type="project" value="InterPro"/>
</dbReference>
<dbReference type="SUPFAM" id="SSF52980">
    <property type="entry name" value="Restriction endonuclease-like"/>
    <property type="match status" value="1"/>
</dbReference>
<dbReference type="InterPro" id="IPR004679">
    <property type="entry name" value="2-OHcarboxylate_transport"/>
</dbReference>
<dbReference type="AlphaFoldDB" id="A0A197JCD0"/>
<feature type="transmembrane region" description="Helical" evidence="1">
    <location>
        <begin position="592"/>
        <end position="615"/>
    </location>
</feature>
<evidence type="ECO:0000256" key="1">
    <source>
        <dbReference type="SAM" id="Phobius"/>
    </source>
</evidence>
<dbReference type="PANTHER" id="PTHR40033">
    <property type="entry name" value="NA(+)-MALATE SYMPORTER"/>
    <property type="match status" value="1"/>
</dbReference>
<feature type="transmembrane region" description="Helical" evidence="1">
    <location>
        <begin position="533"/>
        <end position="554"/>
    </location>
</feature>
<feature type="transmembrane region" description="Helical" evidence="1">
    <location>
        <begin position="386"/>
        <end position="409"/>
    </location>
</feature>
<dbReference type="GO" id="GO:0006302">
    <property type="term" value="P:double-strand break repair"/>
    <property type="evidence" value="ECO:0007669"/>
    <property type="project" value="UniProtKB-ARBA"/>
</dbReference>
<evidence type="ECO:0000313" key="2">
    <source>
        <dbReference type="EMBL" id="OAQ22161.1"/>
    </source>
</evidence>
<feature type="transmembrane region" description="Helical" evidence="1">
    <location>
        <begin position="566"/>
        <end position="586"/>
    </location>
</feature>
<dbReference type="EMBL" id="KV442218">
    <property type="protein sequence ID" value="OAQ22161.1"/>
    <property type="molecule type" value="Genomic_DNA"/>
</dbReference>
<dbReference type="PANTHER" id="PTHR40033:SF1">
    <property type="entry name" value="CITRATE-SODIUM SYMPORTER"/>
    <property type="match status" value="1"/>
</dbReference>
<protein>
    <submittedName>
        <fullName evidence="2">Uncharacterized protein</fullName>
    </submittedName>
</protein>
<feature type="transmembrane region" description="Helical" evidence="1">
    <location>
        <begin position="659"/>
        <end position="677"/>
    </location>
</feature>
<dbReference type="InterPro" id="IPR011604">
    <property type="entry name" value="PDDEXK-like_dom_sf"/>
</dbReference>
<dbReference type="Gene3D" id="3.90.320.10">
    <property type="match status" value="1"/>
</dbReference>
<keyword evidence="3" id="KW-1185">Reference proteome</keyword>
<feature type="transmembrane region" description="Helical" evidence="1">
    <location>
        <begin position="454"/>
        <end position="475"/>
    </location>
</feature>
<dbReference type="InterPro" id="IPR011335">
    <property type="entry name" value="Restrct_endonuc-II-like"/>
</dbReference>
<organism evidence="2 3">
    <name type="scientific">Linnemannia elongata AG-77</name>
    <dbReference type="NCBI Taxonomy" id="1314771"/>
    <lineage>
        <taxon>Eukaryota</taxon>
        <taxon>Fungi</taxon>
        <taxon>Fungi incertae sedis</taxon>
        <taxon>Mucoromycota</taxon>
        <taxon>Mortierellomycotina</taxon>
        <taxon>Mortierellomycetes</taxon>
        <taxon>Mortierellales</taxon>
        <taxon>Mortierellaceae</taxon>
        <taxon>Linnemannia</taxon>
    </lineage>
</organism>
<accession>A0A197JCD0</accession>
<name>A0A197JCD0_9FUNG</name>
<keyword evidence="1" id="KW-0472">Membrane</keyword>
<gene>
    <name evidence="2" type="ORF">K457DRAFT_26343</name>
</gene>
<proteinExistence type="predicted"/>
<feature type="transmembrane region" description="Helical" evidence="1">
    <location>
        <begin position="416"/>
        <end position="442"/>
    </location>
</feature>
<reference evidence="2 3" key="1">
    <citation type="submission" date="2016-05" db="EMBL/GenBank/DDBJ databases">
        <title>Genome sequencing reveals origins of a unique bacterial endosymbiosis in the earliest lineages of terrestrial Fungi.</title>
        <authorList>
            <consortium name="DOE Joint Genome Institute"/>
            <person name="Uehling J."/>
            <person name="Gryganskyi A."/>
            <person name="Hameed K."/>
            <person name="Tschaplinski T."/>
            <person name="Misztal P."/>
            <person name="Wu S."/>
            <person name="Desiro A."/>
            <person name="Vande Pol N."/>
            <person name="Du Z.-Y."/>
            <person name="Zienkiewicz A."/>
            <person name="Zienkiewicz K."/>
            <person name="Morin E."/>
            <person name="Tisserant E."/>
            <person name="Splivallo R."/>
            <person name="Hainaut M."/>
            <person name="Henrissat B."/>
            <person name="Ohm R."/>
            <person name="Kuo A."/>
            <person name="Yan J."/>
            <person name="Lipzen A."/>
            <person name="Nolan M."/>
            <person name="Labutti K."/>
            <person name="Barry K."/>
            <person name="Goldstein A."/>
            <person name="Labbe J."/>
            <person name="Schadt C."/>
            <person name="Tuskan G."/>
            <person name="Grigoriev I."/>
            <person name="Martin F."/>
            <person name="Vilgalys R."/>
            <person name="Bonito G."/>
        </authorList>
    </citation>
    <scope>NUCLEOTIDE SEQUENCE [LARGE SCALE GENOMIC DNA]</scope>
    <source>
        <strain evidence="2 3">AG-77</strain>
    </source>
</reference>
<dbReference type="OrthoDB" id="2430438at2759"/>